<accession>A0A239KMW1</accession>
<organism evidence="2 3">
    <name type="scientific">Noviherbaspirillum humi</name>
    <dbReference type="NCBI Taxonomy" id="1688639"/>
    <lineage>
        <taxon>Bacteria</taxon>
        <taxon>Pseudomonadati</taxon>
        <taxon>Pseudomonadota</taxon>
        <taxon>Betaproteobacteria</taxon>
        <taxon>Burkholderiales</taxon>
        <taxon>Oxalobacteraceae</taxon>
        <taxon>Noviherbaspirillum</taxon>
    </lineage>
</organism>
<dbReference type="EMBL" id="FZOT01000016">
    <property type="protein sequence ID" value="SNT19350.1"/>
    <property type="molecule type" value="Genomic_DNA"/>
</dbReference>
<evidence type="ECO:0000313" key="2">
    <source>
        <dbReference type="EMBL" id="SNT19350.1"/>
    </source>
</evidence>
<dbReference type="Gene3D" id="3.40.50.720">
    <property type="entry name" value="NAD(P)-binding Rossmann-like Domain"/>
    <property type="match status" value="1"/>
</dbReference>
<evidence type="ECO:0000313" key="3">
    <source>
        <dbReference type="Proteomes" id="UP000198284"/>
    </source>
</evidence>
<evidence type="ECO:0000259" key="1">
    <source>
        <dbReference type="Pfam" id="PF01408"/>
    </source>
</evidence>
<dbReference type="Gene3D" id="3.30.360.10">
    <property type="entry name" value="Dihydrodipicolinate Reductase, domain 2"/>
    <property type="match status" value="1"/>
</dbReference>
<reference evidence="2 3" key="1">
    <citation type="submission" date="2017-06" db="EMBL/GenBank/DDBJ databases">
        <authorList>
            <person name="Kim H.J."/>
            <person name="Triplett B.A."/>
        </authorList>
    </citation>
    <scope>NUCLEOTIDE SEQUENCE [LARGE SCALE GENOMIC DNA]</scope>
    <source>
        <strain evidence="2 3">U15</strain>
    </source>
</reference>
<keyword evidence="3" id="KW-1185">Reference proteome</keyword>
<dbReference type="SUPFAM" id="SSF51735">
    <property type="entry name" value="NAD(P)-binding Rossmann-fold domains"/>
    <property type="match status" value="1"/>
</dbReference>
<name>A0A239KMW1_9BURK</name>
<dbReference type="InterPro" id="IPR036291">
    <property type="entry name" value="NAD(P)-bd_dom_sf"/>
</dbReference>
<protein>
    <submittedName>
        <fullName evidence="2">Galactose 1-dehydrogenase</fullName>
    </submittedName>
</protein>
<dbReference type="PANTHER" id="PTHR43818">
    <property type="entry name" value="BCDNA.GH03377"/>
    <property type="match status" value="1"/>
</dbReference>
<dbReference type="InterPro" id="IPR050463">
    <property type="entry name" value="Gfo/Idh/MocA_oxidrdct_glycsds"/>
</dbReference>
<sequence length="318" mass="34698">MSDASSKDGSQPLKIGLIGLGKIALDQHLPAIHGNPGLAVVAACSPRATHATLPVYRSTGEMLRAHPEIEAVAICTPPQVRQAIAREAIDAGKHVFLEKPPAATLGEAETIRRLAEDKGVSLLASWHSRFAPGVERARDWIGQRRLKQVRIAWKENVRQWHPGQTWIFAPGGMGVFDPGINSLSILTRLLGPEVVVHKADLHIPTNCDAPIQAQVEMVSGHGARIHADYDFLQESQQTWSIFVEAEQGENLALHMGGTILEIDGKVVLQEKEAEYPGLYAHFLRLVRSGSSDADFSPLRIVADAFLVGKRIAAPEYHE</sequence>
<dbReference type="PANTHER" id="PTHR43818:SF7">
    <property type="entry name" value="DEHYDROGENASE"/>
    <property type="match status" value="1"/>
</dbReference>
<dbReference type="InterPro" id="IPR000683">
    <property type="entry name" value="Gfo/Idh/MocA-like_OxRdtase_N"/>
</dbReference>
<dbReference type="RefSeq" id="WP_089400975.1">
    <property type="nucleotide sequence ID" value="NZ_FZOT01000016.1"/>
</dbReference>
<dbReference type="Pfam" id="PF01408">
    <property type="entry name" value="GFO_IDH_MocA"/>
    <property type="match status" value="1"/>
</dbReference>
<feature type="domain" description="Gfo/Idh/MocA-like oxidoreductase N-terminal" evidence="1">
    <location>
        <begin position="13"/>
        <end position="122"/>
    </location>
</feature>
<dbReference type="GO" id="GO:0000166">
    <property type="term" value="F:nucleotide binding"/>
    <property type="evidence" value="ECO:0007669"/>
    <property type="project" value="InterPro"/>
</dbReference>
<gene>
    <name evidence="2" type="ORF">SAMN06265795_116102</name>
</gene>
<dbReference type="OrthoDB" id="9813657at2"/>
<proteinExistence type="predicted"/>
<dbReference type="AlphaFoldDB" id="A0A239KMW1"/>
<dbReference type="Proteomes" id="UP000198284">
    <property type="component" value="Unassembled WGS sequence"/>
</dbReference>